<sequence length="122" mass="13518">MLVCINLRIQKTSVVNTLCRSIGGPKEIIGSGFYSCVVIHLRYLNESHVKGVLQGSFPKATDIVVKDISHGCGAMFEIYIEAPDFAGLRRIKQHKLVTHALEKEIKDMHGLRISTAVPEKDS</sequence>
<evidence type="ECO:0000313" key="4">
    <source>
        <dbReference type="Proteomes" id="UP000675881"/>
    </source>
</evidence>
<dbReference type="AlphaFoldDB" id="A0A7R8HB07"/>
<protein>
    <submittedName>
        <fullName evidence="3">BOLA3</fullName>
    </submittedName>
</protein>
<dbReference type="Proteomes" id="UP000675881">
    <property type="component" value="Chromosome 6"/>
</dbReference>
<dbReference type="PANTHER" id="PTHR46188">
    <property type="entry name" value="BOLA-LIKE PROTEIN 3"/>
    <property type="match status" value="1"/>
</dbReference>
<keyword evidence="4" id="KW-1185">Reference proteome</keyword>
<evidence type="ECO:0000313" key="3">
    <source>
        <dbReference type="EMBL" id="CAF2984092.1"/>
    </source>
</evidence>
<organism evidence="3 4">
    <name type="scientific">Lepeophtheirus salmonis</name>
    <name type="common">Salmon louse</name>
    <name type="synonym">Caligus salmonis</name>
    <dbReference type="NCBI Taxonomy" id="72036"/>
    <lineage>
        <taxon>Eukaryota</taxon>
        <taxon>Metazoa</taxon>
        <taxon>Ecdysozoa</taxon>
        <taxon>Arthropoda</taxon>
        <taxon>Crustacea</taxon>
        <taxon>Multicrustacea</taxon>
        <taxon>Hexanauplia</taxon>
        <taxon>Copepoda</taxon>
        <taxon>Siphonostomatoida</taxon>
        <taxon>Caligidae</taxon>
        <taxon>Lepeophtheirus</taxon>
    </lineage>
</organism>
<accession>A0A7R8HB07</accession>
<evidence type="ECO:0000256" key="1">
    <source>
        <dbReference type="ARBA" id="ARBA00005578"/>
    </source>
</evidence>
<name>A0A7R8HB07_LEPSM</name>
<dbReference type="InterPro" id="IPR036065">
    <property type="entry name" value="BolA-like_sf"/>
</dbReference>
<dbReference type="PANTHER" id="PTHR46188:SF1">
    <property type="entry name" value="BOLA-LIKE PROTEIN 3"/>
    <property type="match status" value="1"/>
</dbReference>
<dbReference type="InterPro" id="IPR052275">
    <property type="entry name" value="Mt_Fe-S_assembly_factor"/>
</dbReference>
<reference evidence="3" key="1">
    <citation type="submission" date="2021-02" db="EMBL/GenBank/DDBJ databases">
        <authorList>
            <person name="Bekaert M."/>
        </authorList>
    </citation>
    <scope>NUCLEOTIDE SEQUENCE</scope>
    <source>
        <strain evidence="3">IoA-00</strain>
    </source>
</reference>
<dbReference type="Gene3D" id="3.30.300.90">
    <property type="entry name" value="BolA-like"/>
    <property type="match status" value="1"/>
</dbReference>
<dbReference type="Pfam" id="PF01722">
    <property type="entry name" value="BolA"/>
    <property type="match status" value="1"/>
</dbReference>
<evidence type="ECO:0000256" key="2">
    <source>
        <dbReference type="RuleBase" id="RU003860"/>
    </source>
</evidence>
<proteinExistence type="inferred from homology"/>
<comment type="similarity">
    <text evidence="1 2">Belongs to the BolA/IbaG family.</text>
</comment>
<dbReference type="SUPFAM" id="SSF82657">
    <property type="entry name" value="BolA-like"/>
    <property type="match status" value="1"/>
</dbReference>
<dbReference type="GO" id="GO:0005759">
    <property type="term" value="C:mitochondrial matrix"/>
    <property type="evidence" value="ECO:0007669"/>
    <property type="project" value="TreeGrafter"/>
</dbReference>
<gene>
    <name evidence="3" type="ORF">LSAA_11142</name>
</gene>
<dbReference type="EMBL" id="HG994585">
    <property type="protein sequence ID" value="CAF2984092.1"/>
    <property type="molecule type" value="Genomic_DNA"/>
</dbReference>
<dbReference type="InterPro" id="IPR002634">
    <property type="entry name" value="BolA"/>
</dbReference>